<accession>A0A9Q9HHB5</accession>
<evidence type="ECO:0000313" key="2">
    <source>
        <dbReference type="Proteomes" id="UP001058713"/>
    </source>
</evidence>
<gene>
    <name evidence="1" type="ORF">K3721_06115</name>
</gene>
<dbReference type="AlphaFoldDB" id="A0A9Q9HHB5"/>
<dbReference type="RefSeq" id="WP_259972207.1">
    <property type="nucleotide sequence ID" value="NZ_CP081070.1"/>
</dbReference>
<protein>
    <submittedName>
        <fullName evidence="1">Uncharacterized protein</fullName>
    </submittedName>
</protein>
<proteinExistence type="predicted"/>
<dbReference type="KEGG" id="lcae:K3721_06115"/>
<name>A0A9Q9HHB5_LEICA</name>
<organism evidence="1 2">
    <name type="scientific">Leisingera caerulea</name>
    <name type="common">Phaeobacter caeruleus</name>
    <dbReference type="NCBI Taxonomy" id="506591"/>
    <lineage>
        <taxon>Bacteria</taxon>
        <taxon>Pseudomonadati</taxon>
        <taxon>Pseudomonadota</taxon>
        <taxon>Alphaproteobacteria</taxon>
        <taxon>Rhodobacterales</taxon>
        <taxon>Roseobacteraceae</taxon>
        <taxon>Leisingera</taxon>
    </lineage>
</organism>
<dbReference type="EMBL" id="CP081070">
    <property type="protein sequence ID" value="UWQ55108.1"/>
    <property type="molecule type" value="Genomic_DNA"/>
</dbReference>
<dbReference type="Proteomes" id="UP001058713">
    <property type="component" value="Chromosome"/>
</dbReference>
<reference evidence="1" key="1">
    <citation type="submission" date="2021-08" db="EMBL/GenBank/DDBJ databases">
        <authorList>
            <person name="Nwanade C."/>
            <person name="Wang M."/>
            <person name="Masoudi A."/>
            <person name="Yu Z."/>
            <person name="Liu J."/>
        </authorList>
    </citation>
    <scope>NUCLEOTIDE SEQUENCE</scope>
    <source>
        <strain evidence="1">S122</strain>
    </source>
</reference>
<sequence>MRKITAAHEATLIDGDEPLLVLLKRPAGKGSTYFFGLAIPDDVGELDHYFLVSARPKTARRYFRGQCDLRYVFLYGPTRKYYTATANEIVAEKVQLHPFDGELHEDLLPDARLFSNSHTCDYGLEEERSVEETLFVDGEWEMPEFGDFYRRYSDIYLFVSSFKAMLSSLTTGTQRSKIVDAIITKPFKGGGSYMSLFKDLRLALPYQDRPGLDSISYASPGQMDIRGDLEVFENIEDLIENFLENSAGIKAVHDQLRSFMSKSKLLAVNAKSPVLSAEQAAFLFEEGRKLDAMMKTDVYEQLSQITEGNVIVANKVILAVYRRLQFTSTFFAQGRVGFEAHESV</sequence>
<evidence type="ECO:0000313" key="1">
    <source>
        <dbReference type="EMBL" id="UWQ55108.1"/>
    </source>
</evidence>